<organism evidence="7">
    <name type="scientific">Serratia marcescens</name>
    <dbReference type="NCBI Taxonomy" id="615"/>
    <lineage>
        <taxon>Bacteria</taxon>
        <taxon>Pseudomonadati</taxon>
        <taxon>Pseudomonadota</taxon>
        <taxon>Gammaproteobacteria</taxon>
        <taxon>Enterobacterales</taxon>
        <taxon>Yersiniaceae</taxon>
        <taxon>Serratia</taxon>
    </lineage>
</organism>
<keyword evidence="3" id="KW-0574">Periplasm</keyword>
<proteinExistence type="predicted"/>
<dbReference type="InterPro" id="IPR005653">
    <property type="entry name" value="OstA-like_N"/>
</dbReference>
<dbReference type="GO" id="GO:0009279">
    <property type="term" value="C:cell outer membrane"/>
    <property type="evidence" value="ECO:0007669"/>
    <property type="project" value="TreeGrafter"/>
</dbReference>
<dbReference type="RefSeq" id="WP_103682138.1">
    <property type="nucleotide sequence ID" value="NZ_PQGI02000002.1"/>
</dbReference>
<evidence type="ECO:0000256" key="2">
    <source>
        <dbReference type="ARBA" id="ARBA00022729"/>
    </source>
</evidence>
<dbReference type="InterPro" id="IPR052037">
    <property type="entry name" value="LPS_export_LptA"/>
</dbReference>
<dbReference type="EMBL" id="PQGI01000015">
    <property type="protein sequence ID" value="POP14723.1"/>
    <property type="molecule type" value="Genomic_DNA"/>
</dbReference>
<evidence type="ECO:0000259" key="5">
    <source>
        <dbReference type="Pfam" id="PF03968"/>
    </source>
</evidence>
<accession>A0AAP8TUP2</accession>
<dbReference type="AlphaFoldDB" id="A0AAP8TUP2"/>
<sequence length="182" mass="19873">MTKRHLLLLTCILPSVLYGANNHSKGYTINSDKQLVLANGDVQAIGNVHIVNGDMVIDAEHATYHQADPNNIFITAIGAPITYRGKLEDGSPFTGRSKHLRYMIKKGTLTLSGDAFVRNNNNTLAAARIDYNINTKKLVASGQPGRRVTSIIYPDAIPAKITSNNSLVIYHSYPICMLYSGS</sequence>
<evidence type="ECO:0000256" key="3">
    <source>
        <dbReference type="ARBA" id="ARBA00022764"/>
    </source>
</evidence>
<reference evidence="7" key="1">
    <citation type="submission" date="2018-01" db="EMBL/GenBank/DDBJ databases">
        <title>The opportunistic pathogen Serratia marcescens is an overlooked threat to honeybees.</title>
        <authorList>
            <person name="Raymann K."/>
            <person name="Shaffer Z."/>
            <person name="Coon K."/>
            <person name="Salisbury S."/>
            <person name="Moran N.A."/>
        </authorList>
    </citation>
    <scope>NUCLEOTIDE SEQUENCE [LARGE SCALE GENOMIC DNA]</scope>
    <source>
        <strain evidence="7">KZ19</strain>
    </source>
</reference>
<reference evidence="6 8" key="2">
    <citation type="submission" date="2024-07" db="EMBL/GenBank/DDBJ databases">
        <title>Making a pathogen? Evaluating the impact of protist predation on the evolution of virulence in Serratia marcescens.</title>
        <authorList>
            <person name="Hopkins H."/>
            <person name="Lopezguerra C."/>
            <person name="Lau M.-J."/>
        </authorList>
    </citation>
    <scope>NUCLEOTIDE SEQUENCE [LARGE SCALE GENOMIC DNA]</scope>
    <source>
        <strain evidence="6 8">KZ19</strain>
    </source>
</reference>
<evidence type="ECO:0000313" key="8">
    <source>
        <dbReference type="Proteomes" id="UP000237365"/>
    </source>
</evidence>
<feature type="signal peptide" evidence="4">
    <location>
        <begin position="1"/>
        <end position="19"/>
    </location>
</feature>
<evidence type="ECO:0000256" key="1">
    <source>
        <dbReference type="ARBA" id="ARBA00022448"/>
    </source>
</evidence>
<dbReference type="Pfam" id="PF03968">
    <property type="entry name" value="LptD_N"/>
    <property type="match status" value="1"/>
</dbReference>
<dbReference type="Proteomes" id="UP000237365">
    <property type="component" value="Unassembled WGS sequence"/>
</dbReference>
<name>A0AAP8TUP2_SERMA</name>
<reference evidence="6 8" key="3">
    <citation type="submission" date="2024-07" db="EMBL/GenBank/DDBJ databases">
        <authorList>
            <person name="Raymann K."/>
        </authorList>
    </citation>
    <scope>NUCLEOTIDE SEQUENCE [LARGE SCALE GENOMIC DNA]</scope>
    <source>
        <strain evidence="6 8">KZ19</strain>
    </source>
</reference>
<dbReference type="PANTHER" id="PTHR36504:SF1">
    <property type="entry name" value="LIPOPOLYSACCHARIDE EXPORT SYSTEM PROTEIN LPTA"/>
    <property type="match status" value="1"/>
</dbReference>
<keyword evidence="2 4" id="KW-0732">Signal</keyword>
<comment type="caution">
    <text evidence="7">The sequence shown here is derived from an EMBL/GenBank/DDBJ whole genome shotgun (WGS) entry which is preliminary data.</text>
</comment>
<dbReference type="Gene3D" id="2.60.450.10">
    <property type="entry name" value="Lipopolysaccharide (LPS) transport protein A like domain"/>
    <property type="match status" value="1"/>
</dbReference>
<dbReference type="InterPro" id="IPR014340">
    <property type="entry name" value="LptA"/>
</dbReference>
<dbReference type="GO" id="GO:0017089">
    <property type="term" value="F:glycolipid transfer activity"/>
    <property type="evidence" value="ECO:0007669"/>
    <property type="project" value="TreeGrafter"/>
</dbReference>
<feature type="chain" id="PRO_5042844120" evidence="4">
    <location>
        <begin position="20"/>
        <end position="182"/>
    </location>
</feature>
<dbReference type="GO" id="GO:0030288">
    <property type="term" value="C:outer membrane-bounded periplasmic space"/>
    <property type="evidence" value="ECO:0007669"/>
    <property type="project" value="TreeGrafter"/>
</dbReference>
<keyword evidence="1" id="KW-0813">Transport</keyword>
<dbReference type="GO" id="GO:0015920">
    <property type="term" value="P:lipopolysaccharide transport"/>
    <property type="evidence" value="ECO:0007669"/>
    <property type="project" value="InterPro"/>
</dbReference>
<evidence type="ECO:0000313" key="7">
    <source>
        <dbReference type="EMBL" id="POP14723.1"/>
    </source>
</evidence>
<feature type="domain" description="Organic solvent tolerance-like N-terminal" evidence="5">
    <location>
        <begin position="29"/>
        <end position="136"/>
    </location>
</feature>
<dbReference type="GO" id="GO:0001530">
    <property type="term" value="F:lipopolysaccharide binding"/>
    <property type="evidence" value="ECO:0007669"/>
    <property type="project" value="InterPro"/>
</dbReference>
<dbReference type="PANTHER" id="PTHR36504">
    <property type="entry name" value="LIPOPOLYSACCHARIDE EXPORT SYSTEM PROTEIN LPTA"/>
    <property type="match status" value="1"/>
</dbReference>
<evidence type="ECO:0000256" key="4">
    <source>
        <dbReference type="SAM" id="SignalP"/>
    </source>
</evidence>
<gene>
    <name evidence="7" type="primary">lptA</name>
    <name evidence="6" type="ORF">C3R40_018465</name>
    <name evidence="7" type="ORF">C3R40_23990</name>
</gene>
<protein>
    <submittedName>
        <fullName evidence="7">Lipopolysaccharide transport periplasmic protein LptA</fullName>
    </submittedName>
</protein>
<evidence type="ECO:0000313" key="6">
    <source>
        <dbReference type="EMBL" id="MEX3188600.1"/>
    </source>
</evidence>
<dbReference type="EMBL" id="PQGI02000002">
    <property type="protein sequence ID" value="MEX3188600.1"/>
    <property type="molecule type" value="Genomic_DNA"/>
</dbReference>
<dbReference type="NCBIfam" id="TIGR03002">
    <property type="entry name" value="outer_YhbN_LptA"/>
    <property type="match status" value="1"/>
</dbReference>